<feature type="region of interest" description="Disordered" evidence="1">
    <location>
        <begin position="62"/>
        <end position="113"/>
    </location>
</feature>
<evidence type="ECO:0000313" key="3">
    <source>
        <dbReference type="Proteomes" id="UP000219338"/>
    </source>
</evidence>
<feature type="compositionally biased region" description="Low complexity" evidence="1">
    <location>
        <begin position="88"/>
        <end position="104"/>
    </location>
</feature>
<dbReference type="AlphaFoldDB" id="A0A284QZN8"/>
<sequence length="380" mass="42434">MLTPTRLNNAAIIEVLGRNLDSTQARRRVRRRVTSDPCLPERLPSTAFLQREAEIVAPNEILRQLRRSPSPPSSPTAEEDNGFTHIRSSSVRSTASASAESSTTYKPTDTQLFGAPWKEPQPFEVFRAVERKDIMYLMEIRDRAFHLLLRKSGDATPLLHAMRIGQSHKEVAIILLGAFSRWVNHLDEADIQKPKTKALLKALRTNLKLAIDYGLAQSQSDLTASFLQTLIMSEGDKWVWAQVSNVSLALRAGTAGEPVKAASSAVRKFATKELGKAALIASLEDYVANAAVDLLMMAAWSSALDTISGEQIPTYFFARDDRVFKCFAEQLDKHAGDIRHLSKRLKWQLRVLRAVIETRTTSYRRKVELLSGEFDCGEGV</sequence>
<gene>
    <name evidence="2" type="ORF">ARMOST_05264</name>
</gene>
<dbReference type="Proteomes" id="UP000219338">
    <property type="component" value="Unassembled WGS sequence"/>
</dbReference>
<accession>A0A284QZN8</accession>
<dbReference type="EMBL" id="FUEG01000003">
    <property type="protein sequence ID" value="SJL01940.1"/>
    <property type="molecule type" value="Genomic_DNA"/>
</dbReference>
<evidence type="ECO:0000313" key="2">
    <source>
        <dbReference type="EMBL" id="SJL01940.1"/>
    </source>
</evidence>
<proteinExistence type="predicted"/>
<name>A0A284QZN8_ARMOS</name>
<reference evidence="3" key="1">
    <citation type="journal article" date="2017" name="Nat. Ecol. Evol.">
        <title>Genome expansion and lineage-specific genetic innovations in the forest pathogenic fungi Armillaria.</title>
        <authorList>
            <person name="Sipos G."/>
            <person name="Prasanna A.N."/>
            <person name="Walter M.C."/>
            <person name="O'Connor E."/>
            <person name="Balint B."/>
            <person name="Krizsan K."/>
            <person name="Kiss B."/>
            <person name="Hess J."/>
            <person name="Varga T."/>
            <person name="Slot J."/>
            <person name="Riley R."/>
            <person name="Boka B."/>
            <person name="Rigling D."/>
            <person name="Barry K."/>
            <person name="Lee J."/>
            <person name="Mihaltcheva S."/>
            <person name="LaButti K."/>
            <person name="Lipzen A."/>
            <person name="Waldron R."/>
            <person name="Moloney N.M."/>
            <person name="Sperisen C."/>
            <person name="Kredics L."/>
            <person name="Vagvoelgyi C."/>
            <person name="Patrignani A."/>
            <person name="Fitzpatrick D."/>
            <person name="Nagy I."/>
            <person name="Doyle S."/>
            <person name="Anderson J.B."/>
            <person name="Grigoriev I.V."/>
            <person name="Gueldener U."/>
            <person name="Muensterkoetter M."/>
            <person name="Nagy L.G."/>
        </authorList>
    </citation>
    <scope>NUCLEOTIDE SEQUENCE [LARGE SCALE GENOMIC DNA]</scope>
    <source>
        <strain evidence="3">C18/9</strain>
    </source>
</reference>
<evidence type="ECO:0000256" key="1">
    <source>
        <dbReference type="SAM" id="MobiDB-lite"/>
    </source>
</evidence>
<dbReference type="OrthoDB" id="3005035at2759"/>
<protein>
    <submittedName>
        <fullName evidence="2">Uncharacterized protein</fullName>
    </submittedName>
</protein>
<organism evidence="2 3">
    <name type="scientific">Armillaria ostoyae</name>
    <name type="common">Armillaria root rot fungus</name>
    <dbReference type="NCBI Taxonomy" id="47428"/>
    <lineage>
        <taxon>Eukaryota</taxon>
        <taxon>Fungi</taxon>
        <taxon>Dikarya</taxon>
        <taxon>Basidiomycota</taxon>
        <taxon>Agaricomycotina</taxon>
        <taxon>Agaricomycetes</taxon>
        <taxon>Agaricomycetidae</taxon>
        <taxon>Agaricales</taxon>
        <taxon>Marasmiineae</taxon>
        <taxon>Physalacriaceae</taxon>
        <taxon>Armillaria</taxon>
    </lineage>
</organism>
<dbReference type="OMA" id="IMFLMEV"/>
<keyword evidence="3" id="KW-1185">Reference proteome</keyword>